<keyword evidence="4" id="KW-0808">Transferase</keyword>
<evidence type="ECO:0000256" key="7">
    <source>
        <dbReference type="ARBA" id="ARBA00023242"/>
    </source>
</evidence>
<feature type="compositionally biased region" description="Basic and acidic residues" evidence="8">
    <location>
        <begin position="245"/>
        <end position="260"/>
    </location>
</feature>
<dbReference type="CDD" id="cd21952">
    <property type="entry name" value="MIU2_RNF168"/>
    <property type="match status" value="1"/>
</dbReference>
<feature type="region of interest" description="Disordered" evidence="8">
    <location>
        <begin position="238"/>
        <end position="279"/>
    </location>
</feature>
<evidence type="ECO:0000256" key="1">
    <source>
        <dbReference type="ARBA" id="ARBA00000900"/>
    </source>
</evidence>
<keyword evidence="5" id="KW-0227">DNA damage</keyword>
<feature type="region of interest" description="Disordered" evidence="8">
    <location>
        <begin position="361"/>
        <end position="399"/>
    </location>
</feature>
<feature type="compositionally biased region" description="Polar residues" evidence="8">
    <location>
        <begin position="141"/>
        <end position="155"/>
    </location>
</feature>
<name>A0ABM2XAT1_MESAU</name>
<sequence>MRRSASFESAREVIGDCQPGRLLSQPGELAREVVGDCQPGPVLSQPGELRREYEEEIRKMEAERQASKEEENKASEEYIQKLLAEEEEEEEEKLWMETRRSEMEEQLKDDEDLSLRLSISSNDNYEKSPLASPSSSRKSDAVTNKSQNENTNTQKDVGHTQKYLSPKLKSGSAWPGEEDKSCMSKESPVGQDTHTEKDMPALSPKICLETQEQASESLAESPVLWSCAMRAEQSLQGTVETLPTNRDDEATVKPSGKIENEEGSVSGVTQLAGGNRAPESRVVGKEIYERENQDSVFEAVMDPCSSAKRSKVFLKLSDPEEKEVSFKQKLIDLEHRLFERHKQEEQDRLFALQLQKELDKEQKTVNRRKGTPDQYQLRTSSAPDRLLGQQRKNSKDRTS</sequence>
<feature type="compositionally biased region" description="Polar residues" evidence="8">
    <location>
        <begin position="373"/>
        <end position="382"/>
    </location>
</feature>
<feature type="compositionally biased region" description="Basic and acidic residues" evidence="8">
    <location>
        <begin position="55"/>
        <end position="79"/>
    </location>
</feature>
<comment type="catalytic activity">
    <reaction evidence="1">
        <text>S-ubiquitinyl-[E2 ubiquitin-conjugating enzyme]-L-cysteine + [acceptor protein]-L-lysine = [E2 ubiquitin-conjugating enzyme]-L-cysteine + N(6)-ubiquitinyl-[acceptor protein]-L-lysine.</text>
        <dbReference type="EC" id="2.3.2.27"/>
    </reaction>
</comment>
<comment type="subcellular location">
    <subcellularLocation>
        <location evidence="2">Nucleus</location>
    </subcellularLocation>
</comment>
<organism evidence="9 10">
    <name type="scientific">Mesocricetus auratus</name>
    <name type="common">Golden hamster</name>
    <dbReference type="NCBI Taxonomy" id="10036"/>
    <lineage>
        <taxon>Eukaryota</taxon>
        <taxon>Metazoa</taxon>
        <taxon>Chordata</taxon>
        <taxon>Craniata</taxon>
        <taxon>Vertebrata</taxon>
        <taxon>Euteleostomi</taxon>
        <taxon>Mammalia</taxon>
        <taxon>Eutheria</taxon>
        <taxon>Euarchontoglires</taxon>
        <taxon>Glires</taxon>
        <taxon>Rodentia</taxon>
        <taxon>Myomorpha</taxon>
        <taxon>Muroidea</taxon>
        <taxon>Cricetidae</taxon>
        <taxon>Cricetinae</taxon>
        <taxon>Mesocricetus</taxon>
    </lineage>
</organism>
<dbReference type="RefSeq" id="XP_040599937.1">
    <property type="nucleotide sequence ID" value="XM_040744003.1"/>
</dbReference>
<evidence type="ECO:0000256" key="2">
    <source>
        <dbReference type="ARBA" id="ARBA00004123"/>
    </source>
</evidence>
<dbReference type="Proteomes" id="UP000886700">
    <property type="component" value="Unplaced"/>
</dbReference>
<proteinExistence type="predicted"/>
<accession>A0ABM2XAT1</accession>
<evidence type="ECO:0000256" key="8">
    <source>
        <dbReference type="SAM" id="MobiDB-lite"/>
    </source>
</evidence>
<evidence type="ECO:0000313" key="9">
    <source>
        <dbReference type="Proteomes" id="UP000886700"/>
    </source>
</evidence>
<dbReference type="EC" id="2.3.2.27" evidence="3"/>
<dbReference type="PANTHER" id="PTHR23328:SF1">
    <property type="entry name" value="E3 UBIQUITIN-PROTEIN LIGASE RNF168"/>
    <property type="match status" value="1"/>
</dbReference>
<evidence type="ECO:0000256" key="3">
    <source>
        <dbReference type="ARBA" id="ARBA00012483"/>
    </source>
</evidence>
<dbReference type="InterPro" id="IPR051657">
    <property type="entry name" value="RNF168/RNF169_E3_ubiq-ligase"/>
</dbReference>
<keyword evidence="6" id="KW-0833">Ubl conjugation pathway</keyword>
<evidence type="ECO:0000256" key="6">
    <source>
        <dbReference type="ARBA" id="ARBA00022786"/>
    </source>
</evidence>
<dbReference type="CDD" id="cd22265">
    <property type="entry name" value="UDM1_RNF168"/>
    <property type="match status" value="1"/>
</dbReference>
<dbReference type="PANTHER" id="PTHR23328">
    <property type="entry name" value="RING-TYPE DOMAIN-CONTAINING PROTEIN"/>
    <property type="match status" value="1"/>
</dbReference>
<keyword evidence="7" id="KW-0539">Nucleus</keyword>
<evidence type="ECO:0000256" key="4">
    <source>
        <dbReference type="ARBA" id="ARBA00022679"/>
    </source>
</evidence>
<feature type="region of interest" description="Disordered" evidence="8">
    <location>
        <begin position="55"/>
        <end position="199"/>
    </location>
</feature>
<protein>
    <recommendedName>
        <fullName evidence="3">RING-type E3 ubiquitin transferase</fullName>
        <ecNumber evidence="3">2.3.2.27</ecNumber>
    </recommendedName>
</protein>
<evidence type="ECO:0000256" key="5">
    <source>
        <dbReference type="ARBA" id="ARBA00022763"/>
    </source>
</evidence>
<feature type="compositionally biased region" description="Basic and acidic residues" evidence="8">
    <location>
        <begin position="93"/>
        <end position="106"/>
    </location>
</feature>
<reference evidence="10" key="1">
    <citation type="submission" date="2025-08" db="UniProtKB">
        <authorList>
            <consortium name="RefSeq"/>
        </authorList>
    </citation>
    <scope>IDENTIFICATION</scope>
    <source>
        <tissue evidence="10">Liver</tissue>
    </source>
</reference>
<dbReference type="GeneID" id="121139943"/>
<feature type="compositionally biased region" description="Low complexity" evidence="8">
    <location>
        <begin position="127"/>
        <end position="136"/>
    </location>
</feature>
<gene>
    <name evidence="10" type="primary">LOC121139943</name>
</gene>
<evidence type="ECO:0000313" key="10">
    <source>
        <dbReference type="RefSeq" id="XP_040599937.1"/>
    </source>
</evidence>
<keyword evidence="9" id="KW-1185">Reference proteome</keyword>